<proteinExistence type="predicted"/>
<accession>A0A2A5S097</accession>
<feature type="transmembrane region" description="Helical" evidence="1">
    <location>
        <begin position="20"/>
        <end position="37"/>
    </location>
</feature>
<evidence type="ECO:0000313" key="2">
    <source>
        <dbReference type="EMBL" id="PCS06885.1"/>
    </source>
</evidence>
<dbReference type="Proteomes" id="UP000242246">
    <property type="component" value="Unassembled WGS sequence"/>
</dbReference>
<keyword evidence="1" id="KW-0472">Membrane</keyword>
<dbReference type="EMBL" id="JXJX01000006">
    <property type="protein sequence ID" value="PCS06885.1"/>
    <property type="molecule type" value="Genomic_DNA"/>
</dbReference>
<keyword evidence="1" id="KW-1133">Transmembrane helix</keyword>
<dbReference type="AlphaFoldDB" id="A0A2A5S097"/>
<reference evidence="2 3" key="1">
    <citation type="submission" date="2014-12" db="EMBL/GenBank/DDBJ databases">
        <title>Draft genome sequences of 10 type strains of Lactococcus.</title>
        <authorList>
            <person name="Sun Z."/>
            <person name="Zhong Z."/>
            <person name="Liu W."/>
            <person name="Zhang W."/>
            <person name="Zhang H."/>
        </authorList>
    </citation>
    <scope>NUCLEOTIDE SEQUENCE [LARGE SCALE GENOMIC DNA]</scope>
    <source>
        <strain evidence="2 3">DSM 20686</strain>
    </source>
</reference>
<protein>
    <submittedName>
        <fullName evidence="2">Uncharacterized protein</fullName>
    </submittedName>
</protein>
<gene>
    <name evidence="2" type="ORF">RU87_GL001345</name>
</gene>
<keyword evidence="1" id="KW-0812">Transmembrane</keyword>
<organism evidence="2 3">
    <name type="scientific">Pseudolactococcus plantarum</name>
    <dbReference type="NCBI Taxonomy" id="1365"/>
    <lineage>
        <taxon>Bacteria</taxon>
        <taxon>Bacillati</taxon>
        <taxon>Bacillota</taxon>
        <taxon>Bacilli</taxon>
        <taxon>Lactobacillales</taxon>
        <taxon>Streptococcaceae</taxon>
        <taxon>Pseudolactococcus</taxon>
    </lineage>
</organism>
<sequence length="47" mass="5415">MRGVKKNKTTHAKLLVTVDINIAIPIRFDSLILLVLLKRKNKINDMK</sequence>
<comment type="caution">
    <text evidence="2">The sequence shown here is derived from an EMBL/GenBank/DDBJ whole genome shotgun (WGS) entry which is preliminary data.</text>
</comment>
<keyword evidence="3" id="KW-1185">Reference proteome</keyword>
<evidence type="ECO:0000313" key="3">
    <source>
        <dbReference type="Proteomes" id="UP000242246"/>
    </source>
</evidence>
<evidence type="ECO:0000256" key="1">
    <source>
        <dbReference type="SAM" id="Phobius"/>
    </source>
</evidence>
<name>A0A2A5S097_9LACT</name>